<comment type="caution">
    <text evidence="6">The sequence shown here is derived from an EMBL/GenBank/DDBJ whole genome shotgun (WGS) entry which is preliminary data.</text>
</comment>
<dbReference type="PROSITE" id="PS50977">
    <property type="entry name" value="HTH_TETR_2"/>
    <property type="match status" value="1"/>
</dbReference>
<dbReference type="Proteomes" id="UP001500051">
    <property type="component" value="Unassembled WGS sequence"/>
</dbReference>
<dbReference type="Gene3D" id="1.10.357.10">
    <property type="entry name" value="Tetracycline Repressor, domain 2"/>
    <property type="match status" value="1"/>
</dbReference>
<evidence type="ECO:0000259" key="5">
    <source>
        <dbReference type="PROSITE" id="PS50977"/>
    </source>
</evidence>
<dbReference type="SUPFAM" id="SSF46689">
    <property type="entry name" value="Homeodomain-like"/>
    <property type="match status" value="1"/>
</dbReference>
<evidence type="ECO:0000256" key="1">
    <source>
        <dbReference type="ARBA" id="ARBA00023015"/>
    </source>
</evidence>
<feature type="DNA-binding region" description="H-T-H motif" evidence="4">
    <location>
        <begin position="32"/>
        <end position="51"/>
    </location>
</feature>
<dbReference type="Pfam" id="PF00440">
    <property type="entry name" value="TetR_N"/>
    <property type="match status" value="1"/>
</dbReference>
<proteinExistence type="predicted"/>
<keyword evidence="7" id="KW-1185">Reference proteome</keyword>
<keyword evidence="2 4" id="KW-0238">DNA-binding</keyword>
<dbReference type="PRINTS" id="PR00455">
    <property type="entry name" value="HTHTETR"/>
</dbReference>
<evidence type="ECO:0000256" key="3">
    <source>
        <dbReference type="ARBA" id="ARBA00023163"/>
    </source>
</evidence>
<feature type="domain" description="HTH tetR-type" evidence="5">
    <location>
        <begin position="9"/>
        <end position="69"/>
    </location>
</feature>
<evidence type="ECO:0000256" key="4">
    <source>
        <dbReference type="PROSITE-ProRule" id="PRU00335"/>
    </source>
</evidence>
<dbReference type="Gene3D" id="1.10.10.60">
    <property type="entry name" value="Homeodomain-like"/>
    <property type="match status" value="1"/>
</dbReference>
<dbReference type="InterPro" id="IPR023772">
    <property type="entry name" value="DNA-bd_HTH_TetR-type_CS"/>
</dbReference>
<organism evidence="6 7">
    <name type="scientific">Microlunatus aurantiacus</name>
    <dbReference type="NCBI Taxonomy" id="446786"/>
    <lineage>
        <taxon>Bacteria</taxon>
        <taxon>Bacillati</taxon>
        <taxon>Actinomycetota</taxon>
        <taxon>Actinomycetes</taxon>
        <taxon>Propionibacteriales</taxon>
        <taxon>Propionibacteriaceae</taxon>
        <taxon>Microlunatus</taxon>
    </lineage>
</organism>
<dbReference type="InterPro" id="IPR009057">
    <property type="entry name" value="Homeodomain-like_sf"/>
</dbReference>
<reference evidence="7" key="1">
    <citation type="journal article" date="2019" name="Int. J. Syst. Evol. Microbiol.">
        <title>The Global Catalogue of Microorganisms (GCM) 10K type strain sequencing project: providing services to taxonomists for standard genome sequencing and annotation.</title>
        <authorList>
            <consortium name="The Broad Institute Genomics Platform"/>
            <consortium name="The Broad Institute Genome Sequencing Center for Infectious Disease"/>
            <person name="Wu L."/>
            <person name="Ma J."/>
        </authorList>
    </citation>
    <scope>NUCLEOTIDE SEQUENCE [LARGE SCALE GENOMIC DNA]</scope>
    <source>
        <strain evidence="7">JCM 16548</strain>
    </source>
</reference>
<evidence type="ECO:0000313" key="6">
    <source>
        <dbReference type="EMBL" id="GAA3705952.1"/>
    </source>
</evidence>
<name>A0ABP7DIK8_9ACTN</name>
<evidence type="ECO:0000256" key="2">
    <source>
        <dbReference type="ARBA" id="ARBA00023125"/>
    </source>
</evidence>
<sequence length="215" mass="23683">MGLRELKATRTRQRMTDVALELFLSNGFDETTMEQIAERAEVGTTTLYRYFPTKDQLLLDPLVEAIDLAPHLRSRPVDEPLAESLAAAMVSAAAAFDGAGPRIAELRRLVDTAPVARARLWDRVRTLREDLEAVIADRMGRSADDLSVRATAGLALDLFHLVDRDRDATRTRTREQMLAGLLGDLPSSTLVVPVLPHPAAEPDDDAQSIMSANRL</sequence>
<protein>
    <recommendedName>
        <fullName evidence="5">HTH tetR-type domain-containing protein</fullName>
    </recommendedName>
</protein>
<accession>A0ABP7DIK8</accession>
<keyword evidence="3" id="KW-0804">Transcription</keyword>
<dbReference type="PANTHER" id="PTHR30055:SF234">
    <property type="entry name" value="HTH-TYPE TRANSCRIPTIONAL REGULATOR BETI"/>
    <property type="match status" value="1"/>
</dbReference>
<dbReference type="InterPro" id="IPR050109">
    <property type="entry name" value="HTH-type_TetR-like_transc_reg"/>
</dbReference>
<dbReference type="InterPro" id="IPR001647">
    <property type="entry name" value="HTH_TetR"/>
</dbReference>
<dbReference type="EMBL" id="BAAAYX010000009">
    <property type="protein sequence ID" value="GAA3705952.1"/>
    <property type="molecule type" value="Genomic_DNA"/>
</dbReference>
<keyword evidence="1" id="KW-0805">Transcription regulation</keyword>
<gene>
    <name evidence="6" type="ORF">GCM10022204_24500</name>
</gene>
<dbReference type="PROSITE" id="PS01081">
    <property type="entry name" value="HTH_TETR_1"/>
    <property type="match status" value="1"/>
</dbReference>
<evidence type="ECO:0000313" key="7">
    <source>
        <dbReference type="Proteomes" id="UP001500051"/>
    </source>
</evidence>
<dbReference type="RefSeq" id="WP_344812649.1">
    <property type="nucleotide sequence ID" value="NZ_BAAAYX010000009.1"/>
</dbReference>
<dbReference type="PANTHER" id="PTHR30055">
    <property type="entry name" value="HTH-TYPE TRANSCRIPTIONAL REGULATOR RUTR"/>
    <property type="match status" value="1"/>
</dbReference>